<dbReference type="EMBL" id="UOFO01000073">
    <property type="protein sequence ID" value="VAW85460.1"/>
    <property type="molecule type" value="Genomic_DNA"/>
</dbReference>
<dbReference type="PANTHER" id="PTHR11142:SF0">
    <property type="entry name" value="TRNA PSEUDOURIDINE SYNTHASE-LIKE 1"/>
    <property type="match status" value="1"/>
</dbReference>
<dbReference type="CDD" id="cd02570">
    <property type="entry name" value="PseudoU_synth_EcTruA"/>
    <property type="match status" value="1"/>
</dbReference>
<dbReference type="SUPFAM" id="SSF55120">
    <property type="entry name" value="Pseudouridine synthase"/>
    <property type="match status" value="1"/>
</dbReference>
<dbReference type="GO" id="GO:0003723">
    <property type="term" value="F:RNA binding"/>
    <property type="evidence" value="ECO:0007669"/>
    <property type="project" value="InterPro"/>
</dbReference>
<dbReference type="Pfam" id="PF01416">
    <property type="entry name" value="PseudoU_synth_1"/>
    <property type="match status" value="2"/>
</dbReference>
<dbReference type="InterPro" id="IPR020094">
    <property type="entry name" value="TruA/RsuA/RluB/E/F_N"/>
</dbReference>
<evidence type="ECO:0000256" key="2">
    <source>
        <dbReference type="ARBA" id="ARBA00022694"/>
    </source>
</evidence>
<sequence>MNNNSLITKQATQRLALAVEYDGSQFSGWQIQKNARSVQHVVQQALSTVANHEVVVSCAGRTDAGVHALSQIVHFDTSAQRSLRSWVYGTNANLPKEVCIQWAHPVDAEFHARFSAQRRQYRYVIFNRAVRPTFLANKVTWCYHDLDESLMAEAAHCLLGKHDFSSYRAIGCQAKSPIRTLHRLSVCRYDQFITLDLEANGFLHHMVRNIAGVLMDIGAGKAPVSWAQEVLEHKNRTLGGVTAQPYGLYFVGVRYPDKYQFPKLSLSTLGLPLVATL</sequence>
<evidence type="ECO:0000259" key="4">
    <source>
        <dbReference type="Pfam" id="PF01416"/>
    </source>
</evidence>
<reference evidence="5" key="1">
    <citation type="submission" date="2018-06" db="EMBL/GenBank/DDBJ databases">
        <authorList>
            <person name="Zhirakovskaya E."/>
        </authorList>
    </citation>
    <scope>NUCLEOTIDE SEQUENCE</scope>
</reference>
<feature type="domain" description="Pseudouridine synthase I TruA alpha/beta" evidence="4">
    <location>
        <begin position="18"/>
        <end position="114"/>
    </location>
</feature>
<proteinExistence type="inferred from homology"/>
<feature type="domain" description="Pseudouridine synthase I TruA alpha/beta" evidence="4">
    <location>
        <begin position="154"/>
        <end position="256"/>
    </location>
</feature>
<dbReference type="HAMAP" id="MF_00171">
    <property type="entry name" value="TruA"/>
    <property type="match status" value="1"/>
</dbReference>
<keyword evidence="2" id="KW-0819">tRNA processing</keyword>
<evidence type="ECO:0000313" key="5">
    <source>
        <dbReference type="EMBL" id="VAW85460.1"/>
    </source>
</evidence>
<evidence type="ECO:0000256" key="1">
    <source>
        <dbReference type="ARBA" id="ARBA00009375"/>
    </source>
</evidence>
<protein>
    <submittedName>
        <fullName evidence="5">tRNA pseudouridine(38-40) synthase</fullName>
        <ecNumber evidence="5">5.4.99.12</ecNumber>
    </submittedName>
</protein>
<keyword evidence="3 5" id="KW-0413">Isomerase</keyword>
<dbReference type="PIRSF" id="PIRSF001430">
    <property type="entry name" value="tRNA_psdUrid_synth"/>
    <property type="match status" value="1"/>
</dbReference>
<organism evidence="5">
    <name type="scientific">hydrothermal vent metagenome</name>
    <dbReference type="NCBI Taxonomy" id="652676"/>
    <lineage>
        <taxon>unclassified sequences</taxon>
        <taxon>metagenomes</taxon>
        <taxon>ecological metagenomes</taxon>
    </lineage>
</organism>
<dbReference type="InterPro" id="IPR020103">
    <property type="entry name" value="PsdUridine_synth_cat_dom_sf"/>
</dbReference>
<name>A0A3B0Z8Z2_9ZZZZ</name>
<dbReference type="AlphaFoldDB" id="A0A3B0Z8Z2"/>
<comment type="similarity">
    <text evidence="1">Belongs to the tRNA pseudouridine synthase TruA family.</text>
</comment>
<dbReference type="InterPro" id="IPR020095">
    <property type="entry name" value="PsdUridine_synth_TruA_C"/>
</dbReference>
<dbReference type="InterPro" id="IPR001406">
    <property type="entry name" value="PsdUridine_synth_TruA"/>
</dbReference>
<dbReference type="Gene3D" id="3.30.70.580">
    <property type="entry name" value="Pseudouridine synthase I, catalytic domain, N-terminal subdomain"/>
    <property type="match status" value="1"/>
</dbReference>
<dbReference type="PANTHER" id="PTHR11142">
    <property type="entry name" value="PSEUDOURIDYLATE SYNTHASE"/>
    <property type="match status" value="1"/>
</dbReference>
<evidence type="ECO:0000256" key="3">
    <source>
        <dbReference type="ARBA" id="ARBA00023235"/>
    </source>
</evidence>
<dbReference type="InterPro" id="IPR020097">
    <property type="entry name" value="PsdUridine_synth_TruA_a/b_dom"/>
</dbReference>
<dbReference type="GO" id="GO:0031119">
    <property type="term" value="P:tRNA pseudouridine synthesis"/>
    <property type="evidence" value="ECO:0007669"/>
    <property type="project" value="TreeGrafter"/>
</dbReference>
<accession>A0A3B0Z8Z2</accession>
<dbReference type="NCBIfam" id="TIGR00071">
    <property type="entry name" value="hisT_truA"/>
    <property type="match status" value="1"/>
</dbReference>
<dbReference type="EC" id="5.4.99.12" evidence="5"/>
<dbReference type="FunFam" id="3.30.70.580:FF:000001">
    <property type="entry name" value="tRNA pseudouridine synthase A"/>
    <property type="match status" value="1"/>
</dbReference>
<dbReference type="GO" id="GO:0160147">
    <property type="term" value="F:tRNA pseudouridine(38-40) synthase activity"/>
    <property type="evidence" value="ECO:0007669"/>
    <property type="project" value="UniProtKB-EC"/>
</dbReference>
<dbReference type="Gene3D" id="3.30.70.660">
    <property type="entry name" value="Pseudouridine synthase I, catalytic domain, C-terminal subdomain"/>
    <property type="match status" value="1"/>
</dbReference>
<gene>
    <name evidence="5" type="ORF">MNBD_GAMMA16-1905</name>
</gene>